<evidence type="ECO:0000313" key="1">
    <source>
        <dbReference type="EMBL" id="GAT45608.1"/>
    </source>
</evidence>
<evidence type="ECO:0000313" key="2">
    <source>
        <dbReference type="Proteomes" id="UP000815677"/>
    </source>
</evidence>
<dbReference type="InterPro" id="IPR011989">
    <property type="entry name" value="ARM-like"/>
</dbReference>
<protein>
    <submittedName>
        <fullName evidence="1">Uncharacterized protein</fullName>
    </submittedName>
</protein>
<organism evidence="1 2">
    <name type="scientific">Mycena chlorophos</name>
    <name type="common">Agaric fungus</name>
    <name type="synonym">Agaricus chlorophos</name>
    <dbReference type="NCBI Taxonomy" id="658473"/>
    <lineage>
        <taxon>Eukaryota</taxon>
        <taxon>Fungi</taxon>
        <taxon>Dikarya</taxon>
        <taxon>Basidiomycota</taxon>
        <taxon>Agaricomycotina</taxon>
        <taxon>Agaricomycetes</taxon>
        <taxon>Agaricomycetidae</taxon>
        <taxon>Agaricales</taxon>
        <taxon>Marasmiineae</taxon>
        <taxon>Mycenaceae</taxon>
        <taxon>Mycena</taxon>
    </lineage>
</organism>
<dbReference type="EMBL" id="DF841551">
    <property type="protein sequence ID" value="GAT45608.1"/>
    <property type="molecule type" value="Genomic_DNA"/>
</dbReference>
<name>A0ABQ0L361_MYCCL</name>
<dbReference type="Proteomes" id="UP000815677">
    <property type="component" value="Unassembled WGS sequence"/>
</dbReference>
<dbReference type="Gene3D" id="1.25.10.10">
    <property type="entry name" value="Leucine-rich Repeat Variant"/>
    <property type="match status" value="1"/>
</dbReference>
<proteinExistence type="predicted"/>
<reference evidence="1" key="1">
    <citation type="submission" date="2014-09" db="EMBL/GenBank/DDBJ databases">
        <title>Genome sequence of the luminous mushroom Mycena chlorophos for searching fungal bioluminescence genes.</title>
        <authorList>
            <person name="Tanaka Y."/>
            <person name="Kasuga D."/>
            <person name="Oba Y."/>
            <person name="Hase S."/>
            <person name="Sato K."/>
            <person name="Oba Y."/>
            <person name="Sakakibara Y."/>
        </authorList>
    </citation>
    <scope>NUCLEOTIDE SEQUENCE</scope>
</reference>
<accession>A0ABQ0L361</accession>
<sequence>MHRLLWSLAYDVDTVLPAQNPRLCQAWRRAAMRKTAVWRLTDTWVGQRGCVYGDDAQAARMPGVRTRRKQGCQQRRWPTAGIPPYASAEHPLAPTLAKSFNAEDRRLAFHGPGKRGHCVYGDDACGCAGPPSPAVLPPRYRVGAGCSIPASSIFRARTAGTLLCLLAISNKHHLKWDGRSPAVREGPDVSKTVGLYGAFVRPSSDGRRRRTCRCASSPSRLRAVNEPVSPRPLIDDETLAPASAFRLVKKDTPRRAYPSYELQSRDDRGIAVAPLLRRVCGLRVGLRTSDARPSRVGATRLASSPPWLPVYSLLVRCLRAFPLHTWPAASPGSRRRRRRLLCTVALDDCPFAHHWPSTLWAGRLRTIRPVSVVPLLHGPSRYWSRVPVSKLRRPQLSSATFRVRLASIHVTAVEGLTSRPRPTTSTVTRPKLSASLVHTLDVVALVESTSTSTSLCSTTSRMLSAGSAAWPGGKRLGAALAQGRQRPTIRGWLASSGLRGGEVMAALLRGLFRQPYAARHAFLSSRGASPPQAGSSETEVSRNSVIHVCTAASQHLPPSLMASLPLPLLLPTPSYTSLSSHWSDSTPLGATISLHTLAKPLMRLQYHREVQQLITRHHGAVLIEESMEVLVTYLRYKYVGPVTKKLILEELSLRAAIGDAQIITDVLFSLPDLLSELLSTSAGRYRKNLGTQKLPDDFLCEVTLELLGKLARSLSGSSAIISSGVLCHVPALLNSSSTVWQLTCQLLASLHSHFCHRHGSDSTDARIPSEALLALVHAAEYGPLNQCHLAWSALVPIARWECSALAMVNAGVWNVAAHSLHWFEPSSGEIYLQKHFPPSDLELKVANYACRVISGLLEHHSAIPSGTLDFIPPAHLGFWITQPGMQVSADAVFNHYSFEEMTPKAILGNYFECLSILLSSRVDSAPEKLQYICGVLGALTASHKSIAAALLQLPADPIRFLIWCLSHPHVQKQAITTLTTFASYPEGHQHTVKIFTKMEAVAILVASEDHAIQNWVLAMHEEAMPEKKKKKKKTTDSRYLQIPAWITAQ</sequence>
<keyword evidence="2" id="KW-1185">Reference proteome</keyword>
<dbReference type="SUPFAM" id="SSF48371">
    <property type="entry name" value="ARM repeat"/>
    <property type="match status" value="1"/>
</dbReference>
<dbReference type="InterPro" id="IPR016024">
    <property type="entry name" value="ARM-type_fold"/>
</dbReference>
<gene>
    <name evidence="1" type="ORF">MCHLO_03174</name>
</gene>